<comment type="subcellular location">
    <subcellularLocation>
        <location evidence="1">Membrane</location>
    </subcellularLocation>
</comment>
<evidence type="ECO:0000256" key="9">
    <source>
        <dbReference type="ARBA" id="ARBA00023157"/>
    </source>
</evidence>
<evidence type="ECO:0000256" key="1">
    <source>
        <dbReference type="ARBA" id="ARBA00004370"/>
    </source>
</evidence>
<dbReference type="GO" id="GO:0005912">
    <property type="term" value="C:adherens junction"/>
    <property type="evidence" value="ECO:0007669"/>
    <property type="project" value="TreeGrafter"/>
</dbReference>
<comment type="similarity">
    <text evidence="2">Belongs to the nectin family.</text>
</comment>
<evidence type="ECO:0000313" key="13">
    <source>
        <dbReference type="Proteomes" id="UP001205998"/>
    </source>
</evidence>
<gene>
    <name evidence="12" type="ORF">C0J50_0123</name>
</gene>
<dbReference type="InterPro" id="IPR013106">
    <property type="entry name" value="Ig_V-set"/>
</dbReference>
<accession>A0AAD5AH16</accession>
<feature type="non-terminal residue" evidence="12">
    <location>
        <position position="1"/>
    </location>
</feature>
<feature type="domain" description="Ig-like" evidence="11">
    <location>
        <begin position="1"/>
        <end position="76"/>
    </location>
</feature>
<keyword evidence="12" id="KW-0675">Receptor</keyword>
<dbReference type="Proteomes" id="UP001205998">
    <property type="component" value="Unassembled WGS sequence"/>
</dbReference>
<evidence type="ECO:0000256" key="7">
    <source>
        <dbReference type="ARBA" id="ARBA00022989"/>
    </source>
</evidence>
<keyword evidence="10" id="KW-0325">Glycoprotein</keyword>
<keyword evidence="3" id="KW-0812">Transmembrane</keyword>
<evidence type="ECO:0000259" key="11">
    <source>
        <dbReference type="PROSITE" id="PS50835"/>
    </source>
</evidence>
<dbReference type="AlphaFoldDB" id="A0AAD5AH16"/>
<dbReference type="GO" id="GO:0007156">
    <property type="term" value="P:homophilic cell adhesion via plasma membrane adhesion molecules"/>
    <property type="evidence" value="ECO:0007669"/>
    <property type="project" value="TreeGrafter"/>
</dbReference>
<evidence type="ECO:0000256" key="2">
    <source>
        <dbReference type="ARBA" id="ARBA00007810"/>
    </source>
</evidence>
<protein>
    <submittedName>
        <fullName evidence="12">Poliovirus receptor</fullName>
    </submittedName>
</protein>
<keyword evidence="13" id="KW-1185">Reference proteome</keyword>
<dbReference type="Pfam" id="PF08205">
    <property type="entry name" value="C2-set_2"/>
    <property type="match status" value="1"/>
</dbReference>
<dbReference type="PROSITE" id="PS50835">
    <property type="entry name" value="IG_LIKE"/>
    <property type="match status" value="2"/>
</dbReference>
<organism evidence="12 13">
    <name type="scientific">Silurus asotus</name>
    <name type="common">Amur catfish</name>
    <name type="synonym">Parasilurus asotus</name>
    <dbReference type="NCBI Taxonomy" id="30991"/>
    <lineage>
        <taxon>Eukaryota</taxon>
        <taxon>Metazoa</taxon>
        <taxon>Chordata</taxon>
        <taxon>Craniata</taxon>
        <taxon>Vertebrata</taxon>
        <taxon>Euteleostomi</taxon>
        <taxon>Actinopterygii</taxon>
        <taxon>Neopterygii</taxon>
        <taxon>Teleostei</taxon>
        <taxon>Ostariophysi</taxon>
        <taxon>Siluriformes</taxon>
        <taxon>Siluridae</taxon>
        <taxon>Silurus</taxon>
    </lineage>
</organism>
<reference evidence="12" key="1">
    <citation type="submission" date="2018-07" db="EMBL/GenBank/DDBJ databases">
        <title>Comparative genomics of catfishes provides insights into carnivory and benthic adaptation.</title>
        <authorList>
            <person name="Zhang Y."/>
            <person name="Wang D."/>
            <person name="Peng Z."/>
            <person name="Zheng S."/>
            <person name="Shao F."/>
            <person name="Tao W."/>
        </authorList>
    </citation>
    <scope>NUCLEOTIDE SEQUENCE</scope>
    <source>
        <strain evidence="12">Chongqing</strain>
    </source>
</reference>
<feature type="domain" description="Ig-like" evidence="11">
    <location>
        <begin position="80"/>
        <end position="174"/>
    </location>
</feature>
<evidence type="ECO:0000313" key="12">
    <source>
        <dbReference type="EMBL" id="KAI5615442.1"/>
    </source>
</evidence>
<dbReference type="SUPFAM" id="SSF48726">
    <property type="entry name" value="Immunoglobulin"/>
    <property type="match status" value="2"/>
</dbReference>
<dbReference type="Pfam" id="PF07686">
    <property type="entry name" value="V-set"/>
    <property type="match status" value="1"/>
</dbReference>
<keyword evidence="4" id="KW-0732">Signal</keyword>
<keyword evidence="6" id="KW-0130">Cell adhesion</keyword>
<dbReference type="InterPro" id="IPR007110">
    <property type="entry name" value="Ig-like_dom"/>
</dbReference>
<dbReference type="InterPro" id="IPR036179">
    <property type="entry name" value="Ig-like_dom_sf"/>
</dbReference>
<evidence type="ECO:0000256" key="3">
    <source>
        <dbReference type="ARBA" id="ARBA00022692"/>
    </source>
</evidence>
<dbReference type="EMBL" id="MU554589">
    <property type="protein sequence ID" value="KAI5615442.1"/>
    <property type="molecule type" value="Genomic_DNA"/>
</dbReference>
<keyword evidence="9" id="KW-1015">Disulfide bond</keyword>
<dbReference type="PANTHER" id="PTHR23277:SF106">
    <property type="entry name" value="NECTIN-1 ISOFORM X1-RELATED"/>
    <property type="match status" value="1"/>
</dbReference>
<dbReference type="InterPro" id="IPR013783">
    <property type="entry name" value="Ig-like_fold"/>
</dbReference>
<dbReference type="InterPro" id="IPR013162">
    <property type="entry name" value="CD80_C2-set"/>
</dbReference>
<dbReference type="Gene3D" id="2.60.40.10">
    <property type="entry name" value="Immunoglobulins"/>
    <property type="match status" value="2"/>
</dbReference>
<evidence type="ECO:0000256" key="6">
    <source>
        <dbReference type="ARBA" id="ARBA00022889"/>
    </source>
</evidence>
<comment type="caution">
    <text evidence="12">The sequence shown here is derived from an EMBL/GenBank/DDBJ whole genome shotgun (WGS) entry which is preliminary data.</text>
</comment>
<keyword evidence="7" id="KW-1133">Transmembrane helix</keyword>
<dbReference type="GO" id="GO:0016020">
    <property type="term" value="C:membrane"/>
    <property type="evidence" value="ECO:0007669"/>
    <property type="project" value="UniProtKB-SubCell"/>
</dbReference>
<dbReference type="InterPro" id="IPR051427">
    <property type="entry name" value="Nectin/Nectin-like"/>
</dbReference>
<keyword evidence="5" id="KW-0677">Repeat</keyword>
<evidence type="ECO:0000256" key="8">
    <source>
        <dbReference type="ARBA" id="ARBA00023136"/>
    </source>
</evidence>
<feature type="non-terminal residue" evidence="12">
    <location>
        <position position="211"/>
    </location>
</feature>
<dbReference type="GO" id="GO:0007157">
    <property type="term" value="P:heterophilic cell-cell adhesion via plasma membrane cell adhesion molecules"/>
    <property type="evidence" value="ECO:0007669"/>
    <property type="project" value="TreeGrafter"/>
</dbReference>
<evidence type="ECO:0000256" key="5">
    <source>
        <dbReference type="ARBA" id="ARBA00022737"/>
    </source>
</evidence>
<name>A0AAD5AH16_SILAS</name>
<evidence type="ECO:0000256" key="4">
    <source>
        <dbReference type="ARBA" id="ARBA00022729"/>
    </source>
</evidence>
<evidence type="ECO:0000256" key="10">
    <source>
        <dbReference type="ARBA" id="ARBA00023180"/>
    </source>
</evidence>
<sequence length="211" mass="23827">WQRRTKKMPQNYDFFVMTLDHKEHNYLGKRVKFTGNFSGYLGSILLRNVSLQDEGIYTCILNIFPSGPYETELYLTVLVPPIVTVNVAVHPVAGDTDELLPTCTAANSKPAAEVSWNLGALRDSVEVQINRTVDSKGRYTVTSSLISKKSKDLKQENVHCLVSHPGLKEKLNYTLAIHYPPQVIYISQSGPTEFHCEADAYPKPTYFSWSR</sequence>
<keyword evidence="8" id="KW-0472">Membrane</keyword>
<dbReference type="PANTHER" id="PTHR23277">
    <property type="entry name" value="NECTIN-RELATED"/>
    <property type="match status" value="1"/>
</dbReference>
<proteinExistence type="inferred from homology"/>